<dbReference type="PANTHER" id="PTHR30487">
    <property type="entry name" value="TYPE 4 PREPILIN-LIKE PROTEINS LEADER PEPTIDE-PROCESSING ENZYME"/>
    <property type="match status" value="1"/>
</dbReference>
<evidence type="ECO:0000256" key="2">
    <source>
        <dbReference type="SAM" id="Phobius"/>
    </source>
</evidence>
<evidence type="ECO:0000256" key="1">
    <source>
        <dbReference type="ARBA" id="ARBA00005801"/>
    </source>
</evidence>
<keyword evidence="2" id="KW-0472">Membrane</keyword>
<feature type="domain" description="Prepilin type IV endopeptidase peptidase" evidence="3">
    <location>
        <begin position="3"/>
        <end position="108"/>
    </location>
</feature>
<sequence>MTILLLSLYIGVLVYDLLFRRVPNRLLLFFLVLHLAWLAVTGHGIGGIDGWQSLIGGTVGLALFIPLYALRAMGAGDAKFFALLGLLLGPQYLIPLWLIGSLLAGVHAVAIYLSRQGMMYLLPGMSWAIEKITDNALYQRMCHARQGRQGIPYAAYLAIAAALTMLYKQG</sequence>
<evidence type="ECO:0000313" key="4">
    <source>
        <dbReference type="EMBL" id="MFJ3045780.1"/>
    </source>
</evidence>
<feature type="transmembrane region" description="Helical" evidence="2">
    <location>
        <begin position="51"/>
        <end position="69"/>
    </location>
</feature>
<feature type="transmembrane region" description="Helical" evidence="2">
    <location>
        <begin position="150"/>
        <end position="167"/>
    </location>
</feature>
<dbReference type="RefSeq" id="WP_402699535.1">
    <property type="nucleotide sequence ID" value="NZ_JBIUZV010000003.1"/>
</dbReference>
<evidence type="ECO:0000313" key="5">
    <source>
        <dbReference type="Proteomes" id="UP001617427"/>
    </source>
</evidence>
<dbReference type="Proteomes" id="UP001617427">
    <property type="component" value="Unassembled WGS sequence"/>
</dbReference>
<keyword evidence="5" id="KW-1185">Reference proteome</keyword>
<name>A0ABW8EWF1_9BURK</name>
<comment type="caution">
    <text evidence="4">The sequence shown here is derived from an EMBL/GenBank/DDBJ whole genome shotgun (WGS) entry which is preliminary data.</text>
</comment>
<comment type="similarity">
    <text evidence="1">Belongs to the peptidase A24 family.</text>
</comment>
<dbReference type="EMBL" id="JBIUZV010000003">
    <property type="protein sequence ID" value="MFJ3045780.1"/>
    <property type="molecule type" value="Genomic_DNA"/>
</dbReference>
<feature type="transmembrane region" description="Helical" evidence="2">
    <location>
        <begin position="26"/>
        <end position="45"/>
    </location>
</feature>
<dbReference type="Gene3D" id="1.20.120.1220">
    <property type="match status" value="1"/>
</dbReference>
<gene>
    <name evidence="4" type="ORF">ACIPEN_08125</name>
</gene>
<keyword evidence="2" id="KW-1133">Transmembrane helix</keyword>
<organism evidence="4 5">
    <name type="scientific">Herbaspirillum chlorophenolicum</name>
    <dbReference type="NCBI Taxonomy" id="211589"/>
    <lineage>
        <taxon>Bacteria</taxon>
        <taxon>Pseudomonadati</taxon>
        <taxon>Pseudomonadota</taxon>
        <taxon>Betaproteobacteria</taxon>
        <taxon>Burkholderiales</taxon>
        <taxon>Oxalobacteraceae</taxon>
        <taxon>Herbaspirillum</taxon>
    </lineage>
</organism>
<accession>A0ABW8EWF1</accession>
<proteinExistence type="inferred from homology"/>
<protein>
    <submittedName>
        <fullName evidence="4">Prepilin peptidase</fullName>
    </submittedName>
</protein>
<keyword evidence="2" id="KW-0812">Transmembrane</keyword>
<feature type="transmembrane region" description="Helical" evidence="2">
    <location>
        <begin position="81"/>
        <end position="103"/>
    </location>
</feature>
<dbReference type="PANTHER" id="PTHR30487:SF0">
    <property type="entry name" value="PREPILIN LEADER PEPTIDASE_N-METHYLTRANSFERASE-RELATED"/>
    <property type="match status" value="1"/>
</dbReference>
<dbReference type="Pfam" id="PF01478">
    <property type="entry name" value="Peptidase_A24"/>
    <property type="match status" value="1"/>
</dbReference>
<dbReference type="InterPro" id="IPR000045">
    <property type="entry name" value="Prepilin_IV_endopep_pep"/>
</dbReference>
<evidence type="ECO:0000259" key="3">
    <source>
        <dbReference type="Pfam" id="PF01478"/>
    </source>
</evidence>
<dbReference type="InterPro" id="IPR050882">
    <property type="entry name" value="Prepilin_peptidase/N-MTase"/>
</dbReference>
<reference evidence="4 5" key="1">
    <citation type="submission" date="2024-10" db="EMBL/GenBank/DDBJ databases">
        <title>The Natural Products Discovery Center: Release of the First 8490 Sequenced Strains for Exploring Actinobacteria Biosynthetic Diversity.</title>
        <authorList>
            <person name="Kalkreuter E."/>
            <person name="Kautsar S.A."/>
            <person name="Yang D."/>
            <person name="Bader C.D."/>
            <person name="Teijaro C.N."/>
            <person name="Fluegel L."/>
            <person name="Davis C.M."/>
            <person name="Simpson J.R."/>
            <person name="Lauterbach L."/>
            <person name="Steele A.D."/>
            <person name="Gui C."/>
            <person name="Meng S."/>
            <person name="Li G."/>
            <person name="Viehrig K."/>
            <person name="Ye F."/>
            <person name="Su P."/>
            <person name="Kiefer A.F."/>
            <person name="Nichols A."/>
            <person name="Cepeda A.J."/>
            <person name="Yan W."/>
            <person name="Fan B."/>
            <person name="Jiang Y."/>
            <person name="Adhikari A."/>
            <person name="Zheng C.-J."/>
            <person name="Schuster L."/>
            <person name="Cowan T.M."/>
            <person name="Smanski M.J."/>
            <person name="Chevrette M.G."/>
            <person name="De Carvalho L.P.S."/>
            <person name="Shen B."/>
        </authorList>
    </citation>
    <scope>NUCLEOTIDE SEQUENCE [LARGE SCALE GENOMIC DNA]</scope>
    <source>
        <strain evidence="4 5">NPDC087045</strain>
    </source>
</reference>